<accession>A0ACB7RR51</accession>
<keyword evidence="2" id="KW-1185">Reference proteome</keyword>
<reference evidence="1" key="1">
    <citation type="submission" date="2020-05" db="EMBL/GenBank/DDBJ databases">
        <title>Large-scale comparative analyses of tick genomes elucidate their genetic diversity and vector capacities.</title>
        <authorList>
            <person name="Jia N."/>
            <person name="Wang J."/>
            <person name="Shi W."/>
            <person name="Du L."/>
            <person name="Sun Y."/>
            <person name="Zhan W."/>
            <person name="Jiang J."/>
            <person name="Wang Q."/>
            <person name="Zhang B."/>
            <person name="Ji P."/>
            <person name="Sakyi L.B."/>
            <person name="Cui X."/>
            <person name="Yuan T."/>
            <person name="Jiang B."/>
            <person name="Yang W."/>
            <person name="Lam T.T.-Y."/>
            <person name="Chang Q."/>
            <person name="Ding S."/>
            <person name="Wang X."/>
            <person name="Zhu J."/>
            <person name="Ruan X."/>
            <person name="Zhao L."/>
            <person name="Wei J."/>
            <person name="Que T."/>
            <person name="Du C."/>
            <person name="Cheng J."/>
            <person name="Dai P."/>
            <person name="Han X."/>
            <person name="Huang E."/>
            <person name="Gao Y."/>
            <person name="Liu J."/>
            <person name="Shao H."/>
            <person name="Ye R."/>
            <person name="Li L."/>
            <person name="Wei W."/>
            <person name="Wang X."/>
            <person name="Wang C."/>
            <person name="Yang T."/>
            <person name="Huo Q."/>
            <person name="Li W."/>
            <person name="Guo W."/>
            <person name="Chen H."/>
            <person name="Zhou L."/>
            <person name="Ni X."/>
            <person name="Tian J."/>
            <person name="Zhou Y."/>
            <person name="Sheng Y."/>
            <person name="Liu T."/>
            <person name="Pan Y."/>
            <person name="Xia L."/>
            <person name="Li J."/>
            <person name="Zhao F."/>
            <person name="Cao W."/>
        </authorList>
    </citation>
    <scope>NUCLEOTIDE SEQUENCE</scope>
    <source>
        <strain evidence="1">Hyas-2018</strain>
    </source>
</reference>
<evidence type="ECO:0000313" key="1">
    <source>
        <dbReference type="EMBL" id="KAH6923868.1"/>
    </source>
</evidence>
<protein>
    <submittedName>
        <fullName evidence="1">Uncharacterized protein</fullName>
    </submittedName>
</protein>
<name>A0ACB7RR51_HYAAI</name>
<sequence>MNYQAQPPSAIGTSLGMTASPCPQGFPWQLPAMNCQAQPPWTTGTSPGVTALPGPGVPANGAGSFLATFQSQAPHPAPAVPFMPPLPASPPPSKPPLPSVPPPPKSPPPPVSPPPNPPTHERPPLPSSAPRSTPPRSQESPCSSPLQSPQRKENRSRCRSSKYPIWAPSDTKYYREEYHGHKRSGTTSSRSSRSTR</sequence>
<gene>
    <name evidence="1" type="ORF">HPB50_008336</name>
</gene>
<evidence type="ECO:0000313" key="2">
    <source>
        <dbReference type="Proteomes" id="UP000821845"/>
    </source>
</evidence>
<organism evidence="1 2">
    <name type="scientific">Hyalomma asiaticum</name>
    <name type="common">Tick</name>
    <dbReference type="NCBI Taxonomy" id="266040"/>
    <lineage>
        <taxon>Eukaryota</taxon>
        <taxon>Metazoa</taxon>
        <taxon>Ecdysozoa</taxon>
        <taxon>Arthropoda</taxon>
        <taxon>Chelicerata</taxon>
        <taxon>Arachnida</taxon>
        <taxon>Acari</taxon>
        <taxon>Parasitiformes</taxon>
        <taxon>Ixodida</taxon>
        <taxon>Ixodoidea</taxon>
        <taxon>Ixodidae</taxon>
        <taxon>Hyalomminae</taxon>
        <taxon>Hyalomma</taxon>
    </lineage>
</organism>
<comment type="caution">
    <text evidence="1">The sequence shown here is derived from an EMBL/GenBank/DDBJ whole genome shotgun (WGS) entry which is preliminary data.</text>
</comment>
<dbReference type="Proteomes" id="UP000821845">
    <property type="component" value="Chromosome 8"/>
</dbReference>
<proteinExistence type="predicted"/>
<dbReference type="EMBL" id="CM023488">
    <property type="protein sequence ID" value="KAH6923868.1"/>
    <property type="molecule type" value="Genomic_DNA"/>
</dbReference>